<organism evidence="1 2">
    <name type="scientific">Crassostrea virginica</name>
    <name type="common">Eastern oyster</name>
    <dbReference type="NCBI Taxonomy" id="6565"/>
    <lineage>
        <taxon>Eukaryota</taxon>
        <taxon>Metazoa</taxon>
        <taxon>Spiralia</taxon>
        <taxon>Lophotrochozoa</taxon>
        <taxon>Mollusca</taxon>
        <taxon>Bivalvia</taxon>
        <taxon>Autobranchia</taxon>
        <taxon>Pteriomorphia</taxon>
        <taxon>Ostreida</taxon>
        <taxon>Ostreoidea</taxon>
        <taxon>Ostreidae</taxon>
        <taxon>Crassostrea</taxon>
    </lineage>
</organism>
<name>A0A8B8D0C0_CRAVI</name>
<evidence type="ECO:0000313" key="2">
    <source>
        <dbReference type="RefSeq" id="XP_022321240.1"/>
    </source>
</evidence>
<dbReference type="OrthoDB" id="6264873at2759"/>
<keyword evidence="1" id="KW-1185">Reference proteome</keyword>
<dbReference type="GeneID" id="111123289"/>
<accession>A0A8B8D0C0</accession>
<dbReference type="KEGG" id="cvn:111123289"/>
<dbReference type="AlphaFoldDB" id="A0A8B8D0C0"/>
<sequence length="182" mass="20235">MTAAGVTVFPWAEYMVTARNSGNCSDQSQKMLTSTGIDMDSVLFLSPETEELKHILSSHQTGYILRVRSLEDLNDLAVLLYGKPLLMRINLVHTEVSSKYSADKISIWEGDFACLVNTGHRQVRSQLEWALKQAETHLSKGNKFCVEIELGDVVEGWYLQSWTCSRGVTISIPPRPGTPASS</sequence>
<reference evidence="2" key="1">
    <citation type="submission" date="2025-08" db="UniProtKB">
        <authorList>
            <consortium name="RefSeq"/>
        </authorList>
    </citation>
    <scope>IDENTIFICATION</scope>
    <source>
        <tissue evidence="2">Whole sample</tissue>
    </source>
</reference>
<proteinExistence type="predicted"/>
<protein>
    <submittedName>
        <fullName evidence="2">Uncharacterized protein LOC111123289</fullName>
    </submittedName>
</protein>
<gene>
    <name evidence="2" type="primary">LOC111123289</name>
</gene>
<dbReference type="RefSeq" id="XP_022321240.1">
    <property type="nucleotide sequence ID" value="XM_022465532.1"/>
</dbReference>
<evidence type="ECO:0000313" key="1">
    <source>
        <dbReference type="Proteomes" id="UP000694844"/>
    </source>
</evidence>
<dbReference type="Proteomes" id="UP000694844">
    <property type="component" value="Chromosome 3"/>
</dbReference>